<dbReference type="PRINTS" id="PR00344">
    <property type="entry name" value="BCTRLSENSOR"/>
</dbReference>
<keyword evidence="7" id="KW-0067">ATP-binding</keyword>
<comment type="catalytic activity">
    <reaction evidence="1">
        <text>ATP + protein L-histidine = ADP + protein N-phospho-L-histidine.</text>
        <dbReference type="EC" id="2.7.13.3"/>
    </reaction>
</comment>
<dbReference type="SUPFAM" id="SSF52172">
    <property type="entry name" value="CheY-like"/>
    <property type="match status" value="1"/>
</dbReference>
<keyword evidence="6" id="KW-0418">Kinase</keyword>
<dbReference type="PANTHER" id="PTHR43547:SF2">
    <property type="entry name" value="HYBRID SIGNAL TRANSDUCTION HISTIDINE KINASE C"/>
    <property type="match status" value="1"/>
</dbReference>
<dbReference type="InterPro" id="IPR009057">
    <property type="entry name" value="Homeodomain-like_sf"/>
</dbReference>
<dbReference type="Gene3D" id="3.30.565.10">
    <property type="entry name" value="Histidine kinase-like ATPase, C-terminal domain"/>
    <property type="match status" value="1"/>
</dbReference>
<dbReference type="SUPFAM" id="SSF47384">
    <property type="entry name" value="Homodimeric domain of signal transducing histidine kinase"/>
    <property type="match status" value="1"/>
</dbReference>
<dbReference type="KEGG" id="fnk:E1750_12120"/>
<dbReference type="EMBL" id="CP037933">
    <property type="protein sequence ID" value="QBN19514.1"/>
    <property type="molecule type" value="Genomic_DNA"/>
</dbReference>
<dbReference type="SUPFAM" id="SSF46689">
    <property type="entry name" value="Homeodomain-like"/>
    <property type="match status" value="1"/>
</dbReference>
<dbReference type="GO" id="GO:0043565">
    <property type="term" value="F:sequence-specific DNA binding"/>
    <property type="evidence" value="ECO:0007669"/>
    <property type="project" value="InterPro"/>
</dbReference>
<keyword evidence="13" id="KW-0812">Transmembrane</keyword>
<dbReference type="Pfam" id="PF02518">
    <property type="entry name" value="HATPase_c"/>
    <property type="match status" value="1"/>
</dbReference>
<keyword evidence="9" id="KW-0805">Transcription regulation</keyword>
<dbReference type="GO" id="GO:0005524">
    <property type="term" value="F:ATP binding"/>
    <property type="evidence" value="ECO:0007669"/>
    <property type="project" value="UniProtKB-KW"/>
</dbReference>
<keyword evidence="3 11" id="KW-0597">Phosphoprotein</keyword>
<feature type="domain" description="Response regulatory" evidence="16">
    <location>
        <begin position="1133"/>
        <end position="1248"/>
    </location>
</feature>
<dbReference type="Gene3D" id="2.130.10.10">
    <property type="entry name" value="YVTN repeat-like/Quinoprotein amine dehydrogenase"/>
    <property type="match status" value="2"/>
</dbReference>
<dbReference type="FunFam" id="1.10.287.130:FF:000045">
    <property type="entry name" value="Two-component system sensor histidine kinase/response regulator"/>
    <property type="match status" value="1"/>
</dbReference>
<dbReference type="Pfam" id="PF00072">
    <property type="entry name" value="Response_reg"/>
    <property type="match status" value="1"/>
</dbReference>
<protein>
    <recommendedName>
        <fullName evidence="2">histidine kinase</fullName>
        <ecNumber evidence="2">2.7.13.3</ecNumber>
    </recommendedName>
</protein>
<dbReference type="PROSITE" id="PS50109">
    <property type="entry name" value="HIS_KIN"/>
    <property type="match status" value="1"/>
</dbReference>
<organism evidence="17 18">
    <name type="scientific">Flavobacterium nackdongense</name>
    <dbReference type="NCBI Taxonomy" id="2547394"/>
    <lineage>
        <taxon>Bacteria</taxon>
        <taxon>Pseudomonadati</taxon>
        <taxon>Bacteroidota</taxon>
        <taxon>Flavobacteriia</taxon>
        <taxon>Flavobacteriales</taxon>
        <taxon>Flavobacteriaceae</taxon>
        <taxon>Flavobacterium</taxon>
    </lineage>
</organism>
<evidence type="ECO:0000256" key="4">
    <source>
        <dbReference type="ARBA" id="ARBA00022679"/>
    </source>
</evidence>
<feature type="domain" description="Histidine kinase" evidence="15">
    <location>
        <begin position="867"/>
        <end position="1085"/>
    </location>
</feature>
<dbReference type="Gene3D" id="1.10.10.60">
    <property type="entry name" value="Homeodomain-like"/>
    <property type="match status" value="1"/>
</dbReference>
<dbReference type="InterPro" id="IPR036097">
    <property type="entry name" value="HisK_dim/P_sf"/>
</dbReference>
<dbReference type="InterPro" id="IPR005467">
    <property type="entry name" value="His_kinase_dom"/>
</dbReference>
<keyword evidence="10" id="KW-0804">Transcription</keyword>
<evidence type="ECO:0000256" key="13">
    <source>
        <dbReference type="SAM" id="Phobius"/>
    </source>
</evidence>
<evidence type="ECO:0000256" key="10">
    <source>
        <dbReference type="ARBA" id="ARBA00023163"/>
    </source>
</evidence>
<dbReference type="InterPro" id="IPR011110">
    <property type="entry name" value="Reg_prop"/>
</dbReference>
<feature type="transmembrane region" description="Helical" evidence="13">
    <location>
        <begin position="813"/>
        <end position="834"/>
    </location>
</feature>
<evidence type="ECO:0000256" key="3">
    <source>
        <dbReference type="ARBA" id="ARBA00022553"/>
    </source>
</evidence>
<feature type="domain" description="HTH araC/xylS-type" evidence="14">
    <location>
        <begin position="1280"/>
        <end position="1379"/>
    </location>
</feature>
<dbReference type="SMART" id="SM00387">
    <property type="entry name" value="HATPase_c"/>
    <property type="match status" value="1"/>
</dbReference>
<dbReference type="Pfam" id="PF07494">
    <property type="entry name" value="Reg_prop"/>
    <property type="match status" value="6"/>
</dbReference>
<dbReference type="InterPro" id="IPR011123">
    <property type="entry name" value="Y_Y_Y"/>
</dbReference>
<dbReference type="OrthoDB" id="1522078at2"/>
<dbReference type="InterPro" id="IPR003594">
    <property type="entry name" value="HATPase_dom"/>
</dbReference>
<dbReference type="InterPro" id="IPR036890">
    <property type="entry name" value="HATPase_C_sf"/>
</dbReference>
<dbReference type="InterPro" id="IPR015943">
    <property type="entry name" value="WD40/YVTN_repeat-like_dom_sf"/>
</dbReference>
<evidence type="ECO:0000256" key="12">
    <source>
        <dbReference type="SAM" id="MobiDB-lite"/>
    </source>
</evidence>
<keyword evidence="8" id="KW-0902">Two-component regulatory system</keyword>
<evidence type="ECO:0000256" key="6">
    <source>
        <dbReference type="ARBA" id="ARBA00022777"/>
    </source>
</evidence>
<dbReference type="SUPFAM" id="SSF55874">
    <property type="entry name" value="ATPase domain of HSP90 chaperone/DNA topoisomerase II/histidine kinase"/>
    <property type="match status" value="1"/>
</dbReference>
<evidence type="ECO:0000256" key="11">
    <source>
        <dbReference type="PROSITE-ProRule" id="PRU00169"/>
    </source>
</evidence>
<feature type="modified residue" description="4-aspartylphosphate" evidence="11">
    <location>
        <position position="1181"/>
    </location>
</feature>
<dbReference type="InterPro" id="IPR001789">
    <property type="entry name" value="Sig_transdc_resp-reg_receiver"/>
</dbReference>
<dbReference type="CDD" id="cd00082">
    <property type="entry name" value="HisKA"/>
    <property type="match status" value="1"/>
</dbReference>
<dbReference type="PANTHER" id="PTHR43547">
    <property type="entry name" value="TWO-COMPONENT HISTIDINE KINASE"/>
    <property type="match status" value="1"/>
</dbReference>
<dbReference type="PROSITE" id="PS50110">
    <property type="entry name" value="RESPONSE_REGULATORY"/>
    <property type="match status" value="1"/>
</dbReference>
<dbReference type="FunFam" id="3.30.565.10:FF:000037">
    <property type="entry name" value="Hybrid sensor histidine kinase/response regulator"/>
    <property type="match status" value="1"/>
</dbReference>
<dbReference type="Proteomes" id="UP000291124">
    <property type="component" value="Chromosome"/>
</dbReference>
<evidence type="ECO:0000256" key="9">
    <source>
        <dbReference type="ARBA" id="ARBA00023015"/>
    </source>
</evidence>
<dbReference type="SUPFAM" id="SSF63829">
    <property type="entry name" value="Calcium-dependent phosphotriesterase"/>
    <property type="match status" value="3"/>
</dbReference>
<dbReference type="Pfam" id="PF12833">
    <property type="entry name" value="HTH_18"/>
    <property type="match status" value="1"/>
</dbReference>
<sequence>MITFVNEYYFNNSIIIPMKKSIIILLFLTLMLQSNTVIRISNSVIKTTNDGLCNSMVTAIAQDQNGFIWIGTEEGLSKYDGLSFNTYKVNGSDFSNLTNNSIVSLLCDKKGQIWVGTYNGCQVYNDKLNAFRTIDFKLKEIKNKAIKIEKIFEDSKNNIWLSTSINGVIMIDSKGKKSKHFYYQPKNPLSICSNIVTDIAEDAEGNIWFTSSDKGISVYNVSKNTIRHFNKENGALPSNQVLRLIKSKNHTIYLSILKIGLVEFNARNSSFQVLDKVNSKIPSKIIFSLGIDAQNNILLGTDGDGLLVYNPKNSAVYPHPVFVERFFELGRSRVHCLYTDSKKNIWIGIPTLGICLIKHSNAGFQTYRNFDGIPFHDCINSIFVDKFKNILMASDGGGLIVFNRNTNFKKQFTNNKSDRFSLTDNAALDVFVDSELQTWVGTYTGGLCVMDHLSGHFINYNTENTNGGLKSNNIRTITQSKDGKIWIGTHSGGISCYDKQTKKFTNYSQSAKKNSVINNWVNKIYFDKKGRLWIGTVYGLSCFIIKKNTFINYSTQTNSDMSDNMIHSIAEDNEGNIWFGTDNGLNCLNPSTAKIKVFTTDNNLISNRIKGLVFTGENSLWISDNQGISCLNTQNFLVKSYNMQDGLQSDEFNSKSYFLSSDGEVFFGGAKGINTFKSNMINSKRPVNTILFTQLRLYDEQVLINRETNGRVILPESLQYLNEINLNHSDKSITIEFSIPEYFAGKKLIVSSYLDGFDSKWQNLPAGSRSVTYTNLAPGKYTLHLKTGQSTNELEGEEKKLTIIIHPPFWKTWWAYSIYAIAIAFSFFMAFRSIKIRNHRKDKKQIKKLEIKKEKELYMSKLVFFTNISHEFRTPLTLISSPLERLIQNENNEEKLQLLAIIRKNSERLLHLINQILDLRKLDMSQMKVNAKPVNVAAVVKDILESFRDITTQKNIDLTFENKIANTFVWFDPSMLEKCIYNVISNAVKFTEKGYIAIVTDFETVKERDYVVIRVSDTGIGMSAEVIHKIFERYYQYNTTDKQYVGTGIGLNLVKTILKLHSGTITVQSEINEGSTFSIYLPAGDENKNNEIQTLAPENKHIVNSYVYAETENNTTPQEENSTESDSNKSKPVVLIVDDNSDMRTILKVELMSNYKIIEAENGVKAFEKVNTKSPDLIVTDIMMPKMNGIELCKALKSNIESSHIPIIILSAKSELEDQIMGIDLGADAYITKPFNMDLLKTQIRNLLNQRQKLKEKFSNSIHWEVESGVLTSADDRLMEKTFEIIKKNMDNPALGVEMLSDELKISRAQLHRKMKGIIDQTPVDLIRTIRMNHAANLLSTTDLKISEVAYAVGSNSQSYFSSSFSEFFGKSPSQFKKEGNDL</sequence>
<dbReference type="SMART" id="SM00448">
    <property type="entry name" value="REC"/>
    <property type="match status" value="1"/>
</dbReference>
<dbReference type="InterPro" id="IPR011006">
    <property type="entry name" value="CheY-like_superfamily"/>
</dbReference>
<proteinExistence type="predicted"/>
<keyword evidence="4" id="KW-0808">Transferase</keyword>
<evidence type="ECO:0000256" key="5">
    <source>
        <dbReference type="ARBA" id="ARBA00022741"/>
    </source>
</evidence>
<keyword evidence="13" id="KW-1133">Transmembrane helix</keyword>
<accession>A0A4P6YF57</accession>
<dbReference type="InterPro" id="IPR004358">
    <property type="entry name" value="Sig_transdc_His_kin-like_C"/>
</dbReference>
<dbReference type="Gene3D" id="3.40.50.2300">
    <property type="match status" value="1"/>
</dbReference>
<dbReference type="FunFam" id="3.40.50.2300:FF:000138">
    <property type="entry name" value="Two-component system sensor histidine kinase/response regulator"/>
    <property type="match status" value="1"/>
</dbReference>
<dbReference type="Pfam" id="PF07495">
    <property type="entry name" value="Y_Y_Y"/>
    <property type="match status" value="1"/>
</dbReference>
<dbReference type="EC" id="2.7.13.3" evidence="2"/>
<dbReference type="GO" id="GO:0000155">
    <property type="term" value="F:phosphorelay sensor kinase activity"/>
    <property type="evidence" value="ECO:0007669"/>
    <property type="project" value="InterPro"/>
</dbReference>
<keyword evidence="18" id="KW-1185">Reference proteome</keyword>
<evidence type="ECO:0000313" key="18">
    <source>
        <dbReference type="Proteomes" id="UP000291124"/>
    </source>
</evidence>
<dbReference type="InterPro" id="IPR003661">
    <property type="entry name" value="HisK_dim/P_dom"/>
</dbReference>
<dbReference type="Gene3D" id="1.10.287.130">
    <property type="match status" value="1"/>
</dbReference>
<evidence type="ECO:0000256" key="7">
    <source>
        <dbReference type="ARBA" id="ARBA00022840"/>
    </source>
</evidence>
<evidence type="ECO:0000259" key="16">
    <source>
        <dbReference type="PROSITE" id="PS50110"/>
    </source>
</evidence>
<evidence type="ECO:0000256" key="2">
    <source>
        <dbReference type="ARBA" id="ARBA00012438"/>
    </source>
</evidence>
<evidence type="ECO:0000313" key="17">
    <source>
        <dbReference type="EMBL" id="QBN19514.1"/>
    </source>
</evidence>
<dbReference type="CDD" id="cd17574">
    <property type="entry name" value="REC_OmpR"/>
    <property type="match status" value="1"/>
</dbReference>
<dbReference type="InterPro" id="IPR013783">
    <property type="entry name" value="Ig-like_fold"/>
</dbReference>
<evidence type="ECO:0000256" key="8">
    <source>
        <dbReference type="ARBA" id="ARBA00023012"/>
    </source>
</evidence>
<evidence type="ECO:0000259" key="14">
    <source>
        <dbReference type="PROSITE" id="PS01124"/>
    </source>
</evidence>
<dbReference type="GO" id="GO:0003700">
    <property type="term" value="F:DNA-binding transcription factor activity"/>
    <property type="evidence" value="ECO:0007669"/>
    <property type="project" value="InterPro"/>
</dbReference>
<evidence type="ECO:0000256" key="1">
    <source>
        <dbReference type="ARBA" id="ARBA00000085"/>
    </source>
</evidence>
<feature type="region of interest" description="Disordered" evidence="12">
    <location>
        <begin position="1112"/>
        <end position="1131"/>
    </location>
</feature>
<dbReference type="PROSITE" id="PS01124">
    <property type="entry name" value="HTH_ARAC_FAMILY_2"/>
    <property type="match status" value="1"/>
</dbReference>
<dbReference type="InterPro" id="IPR018060">
    <property type="entry name" value="HTH_AraC"/>
</dbReference>
<evidence type="ECO:0000259" key="15">
    <source>
        <dbReference type="PROSITE" id="PS50109"/>
    </source>
</evidence>
<keyword evidence="5" id="KW-0547">Nucleotide-binding</keyword>
<dbReference type="Pfam" id="PF00512">
    <property type="entry name" value="HisKA"/>
    <property type="match status" value="1"/>
</dbReference>
<keyword evidence="13" id="KW-0472">Membrane</keyword>
<dbReference type="SMART" id="SM00342">
    <property type="entry name" value="HTH_ARAC"/>
    <property type="match status" value="1"/>
</dbReference>
<gene>
    <name evidence="17" type="ORF">E1750_12120</name>
</gene>
<dbReference type="SMART" id="SM00388">
    <property type="entry name" value="HisKA"/>
    <property type="match status" value="1"/>
</dbReference>
<dbReference type="Gene3D" id="2.60.40.10">
    <property type="entry name" value="Immunoglobulins"/>
    <property type="match status" value="1"/>
</dbReference>
<name>A0A4P6YF57_9FLAO</name>
<reference evidence="18" key="1">
    <citation type="submission" date="2019-03" db="EMBL/GenBank/DDBJ databases">
        <title>Flavobacterium sp.</title>
        <authorList>
            <person name="Kim H."/>
        </authorList>
    </citation>
    <scope>NUCLEOTIDE SEQUENCE [LARGE SCALE GENOMIC DNA]</scope>
    <source>
        <strain evidence="18">GS13</strain>
    </source>
</reference>